<dbReference type="GO" id="GO:0008537">
    <property type="term" value="C:proteasome activator complex"/>
    <property type="evidence" value="ECO:0007669"/>
    <property type="project" value="InterPro"/>
</dbReference>
<dbReference type="FunFam" id="1.20.120.180:FF:000002">
    <property type="entry name" value="Proteasome activator complex subunit 1"/>
    <property type="match status" value="1"/>
</dbReference>
<dbReference type="InterPro" id="IPR003186">
    <property type="entry name" value="PA28_C"/>
</dbReference>
<dbReference type="Pfam" id="PF02252">
    <property type="entry name" value="PA28_C"/>
    <property type="match status" value="1"/>
</dbReference>
<evidence type="ECO:0000256" key="2">
    <source>
        <dbReference type="ARBA" id="ARBA00022942"/>
    </source>
</evidence>
<dbReference type="Gene3D" id="1.20.120.180">
    <property type="entry name" value="Proteasome activator pa28, C-terminal domain"/>
    <property type="match status" value="1"/>
</dbReference>
<dbReference type="GO" id="GO:0061136">
    <property type="term" value="P:regulation of proteasomal protein catabolic process"/>
    <property type="evidence" value="ECO:0007669"/>
    <property type="project" value="TreeGrafter"/>
</dbReference>
<dbReference type="OrthoDB" id="6591885at2759"/>
<name>A0A8J4PM56_9MYCE</name>
<proteinExistence type="inferred from homology"/>
<dbReference type="InterPro" id="IPR036997">
    <property type="entry name" value="PA28_C_sf"/>
</dbReference>
<dbReference type="InterPro" id="IPR036252">
    <property type="entry name" value="Proteasome_activ_sf"/>
</dbReference>
<sequence length="230" mass="26951">MTQLKIDHRVTEYKNGLYEKAIHHLRVTIPEKIDFFRKHSETYSMGENSLFNTLKKENDGDSQVGKKRKLGISEVSKIPIEDIMNVNADIVQIQSELKKYYMEIIETFSVIRIWISLNIPKIEDGNNFGVDIQENCVNHLNKIEEIYSNQLDQSETYYLNRAAAVKKALKYKDIDGYKYAILQYDEKELMRHQFSYFDLANNYAEAYSLIIKNFQKLQTPKSDHATSTMI</sequence>
<comment type="caution">
    <text evidence="4">The sequence shown here is derived from an EMBL/GenBank/DDBJ whole genome shotgun (WGS) entry which is preliminary data.</text>
</comment>
<dbReference type="GO" id="GO:2000045">
    <property type="term" value="P:regulation of G1/S transition of mitotic cell cycle"/>
    <property type="evidence" value="ECO:0007669"/>
    <property type="project" value="TreeGrafter"/>
</dbReference>
<comment type="similarity">
    <text evidence="1">Belongs to the PA28 family.</text>
</comment>
<dbReference type="GO" id="GO:0061133">
    <property type="term" value="F:endopeptidase activator activity"/>
    <property type="evidence" value="ECO:0007669"/>
    <property type="project" value="TreeGrafter"/>
</dbReference>
<dbReference type="AlphaFoldDB" id="A0A8J4PM56"/>
<dbReference type="PANTHER" id="PTHR10660">
    <property type="entry name" value="PROTEASOME REGULATOR PA28"/>
    <property type="match status" value="1"/>
</dbReference>
<reference evidence="4" key="1">
    <citation type="submission" date="2020-01" db="EMBL/GenBank/DDBJ databases">
        <title>Development of genomics and gene disruption for Polysphondylium violaceum indicates a role for the polyketide synthase stlB in stalk morphogenesis.</title>
        <authorList>
            <person name="Narita B."/>
            <person name="Kawabe Y."/>
            <person name="Kin K."/>
            <person name="Saito T."/>
            <person name="Gibbs R."/>
            <person name="Kuspa A."/>
            <person name="Muzny D."/>
            <person name="Queller D."/>
            <person name="Richards S."/>
            <person name="Strassman J."/>
            <person name="Sucgang R."/>
            <person name="Worley K."/>
            <person name="Schaap P."/>
        </authorList>
    </citation>
    <scope>NUCLEOTIDE SEQUENCE</scope>
    <source>
        <strain evidence="4">QSvi11</strain>
    </source>
</reference>
<gene>
    <name evidence="4" type="ORF">CYY_009083</name>
</gene>
<keyword evidence="5" id="KW-1185">Reference proteome</keyword>
<organism evidence="4 5">
    <name type="scientific">Polysphondylium violaceum</name>
    <dbReference type="NCBI Taxonomy" id="133409"/>
    <lineage>
        <taxon>Eukaryota</taxon>
        <taxon>Amoebozoa</taxon>
        <taxon>Evosea</taxon>
        <taxon>Eumycetozoa</taxon>
        <taxon>Dictyostelia</taxon>
        <taxon>Dictyosteliales</taxon>
        <taxon>Dictyosteliaceae</taxon>
        <taxon>Polysphondylium</taxon>
    </lineage>
</organism>
<keyword evidence="2" id="KW-0647">Proteasome</keyword>
<dbReference type="Proteomes" id="UP000695562">
    <property type="component" value="Unassembled WGS sequence"/>
</dbReference>
<dbReference type="EMBL" id="AJWJ01000634">
    <property type="protein sequence ID" value="KAF2069592.1"/>
    <property type="molecule type" value="Genomic_DNA"/>
</dbReference>
<accession>A0A8J4PM56</accession>
<dbReference type="SUPFAM" id="SSF47216">
    <property type="entry name" value="Proteasome activator"/>
    <property type="match status" value="1"/>
</dbReference>
<evidence type="ECO:0000256" key="1">
    <source>
        <dbReference type="ARBA" id="ARBA00005883"/>
    </source>
</evidence>
<evidence type="ECO:0000313" key="5">
    <source>
        <dbReference type="Proteomes" id="UP000695562"/>
    </source>
</evidence>
<dbReference type="InterPro" id="IPR009077">
    <property type="entry name" value="Proteasome_activ_PA28"/>
</dbReference>
<evidence type="ECO:0000259" key="3">
    <source>
        <dbReference type="Pfam" id="PF02252"/>
    </source>
</evidence>
<dbReference type="GO" id="GO:0005737">
    <property type="term" value="C:cytoplasm"/>
    <property type="evidence" value="ECO:0007669"/>
    <property type="project" value="TreeGrafter"/>
</dbReference>
<protein>
    <recommendedName>
        <fullName evidence="3">Proteasome activator PA28 C-terminal domain-containing protein</fullName>
    </recommendedName>
</protein>
<dbReference type="GO" id="GO:0005654">
    <property type="term" value="C:nucleoplasm"/>
    <property type="evidence" value="ECO:0007669"/>
    <property type="project" value="TreeGrafter"/>
</dbReference>
<evidence type="ECO:0000313" key="4">
    <source>
        <dbReference type="EMBL" id="KAF2069592.1"/>
    </source>
</evidence>
<dbReference type="PANTHER" id="PTHR10660:SF2">
    <property type="entry name" value="LD45860P"/>
    <property type="match status" value="1"/>
</dbReference>
<feature type="domain" description="Proteasome activator PA28 C-terminal" evidence="3">
    <location>
        <begin position="84"/>
        <end position="225"/>
    </location>
</feature>